<dbReference type="PANTHER" id="PTHR42912:SF95">
    <property type="entry name" value="METHYLTRANSFERASE TYPE 11 DOMAIN-CONTAINING PROTEIN"/>
    <property type="match status" value="1"/>
</dbReference>
<protein>
    <submittedName>
        <fullName evidence="2">Class I SAM-dependent methyltransferase</fullName>
    </submittedName>
</protein>
<dbReference type="OrthoDB" id="9805171at2"/>
<keyword evidence="3" id="KW-1185">Reference proteome</keyword>
<keyword evidence="2" id="KW-0489">Methyltransferase</keyword>
<dbReference type="Proteomes" id="UP000295345">
    <property type="component" value="Unassembled WGS sequence"/>
</dbReference>
<evidence type="ECO:0000259" key="1">
    <source>
        <dbReference type="Pfam" id="PF13649"/>
    </source>
</evidence>
<dbReference type="Gene3D" id="3.40.50.150">
    <property type="entry name" value="Vaccinia Virus protein VP39"/>
    <property type="match status" value="1"/>
</dbReference>
<comment type="caution">
    <text evidence="2">The sequence shown here is derived from an EMBL/GenBank/DDBJ whole genome shotgun (WGS) entry which is preliminary data.</text>
</comment>
<evidence type="ECO:0000313" key="3">
    <source>
        <dbReference type="Proteomes" id="UP000295345"/>
    </source>
</evidence>
<dbReference type="GO" id="GO:0032259">
    <property type="term" value="P:methylation"/>
    <property type="evidence" value="ECO:0007669"/>
    <property type="project" value="UniProtKB-KW"/>
</dbReference>
<sequence length="218" mass="23111">MTDAAGFLAETRSTYDTVALDYDEVIPPVTDDPLDVALLGDFAARVTAAGGGPVVEAGCGTGRITGHLAAAGLDASGVDLSPAMLAVARRAHPEIRFAEGSLLALDLPDAGLAGLVAWYSVIHLPPDRLPSAFVEFHRVLRPGGWLQLAFHVGDRRHHRTEGYGHRGISLDIYWLPVERVAALLAAAGFVLETEVVRDVSARVPQARLLAAKPLEDTP</sequence>
<proteinExistence type="predicted"/>
<dbReference type="InterPro" id="IPR041698">
    <property type="entry name" value="Methyltransf_25"/>
</dbReference>
<dbReference type="InterPro" id="IPR029063">
    <property type="entry name" value="SAM-dependent_MTases_sf"/>
</dbReference>
<keyword evidence="2" id="KW-0808">Transferase</keyword>
<evidence type="ECO:0000313" key="2">
    <source>
        <dbReference type="EMBL" id="TDC73662.1"/>
    </source>
</evidence>
<dbReference type="EMBL" id="SMKI01000190">
    <property type="protein sequence ID" value="TDC73662.1"/>
    <property type="molecule type" value="Genomic_DNA"/>
</dbReference>
<accession>A0A4R4TES3</accession>
<dbReference type="GO" id="GO:0008168">
    <property type="term" value="F:methyltransferase activity"/>
    <property type="evidence" value="ECO:0007669"/>
    <property type="project" value="UniProtKB-KW"/>
</dbReference>
<dbReference type="CDD" id="cd02440">
    <property type="entry name" value="AdoMet_MTases"/>
    <property type="match status" value="1"/>
</dbReference>
<name>A0A4R4TES3_9ACTN</name>
<dbReference type="AlphaFoldDB" id="A0A4R4TES3"/>
<gene>
    <name evidence="2" type="ORF">E1283_18605</name>
</gene>
<dbReference type="SUPFAM" id="SSF53335">
    <property type="entry name" value="S-adenosyl-L-methionine-dependent methyltransferases"/>
    <property type="match status" value="1"/>
</dbReference>
<reference evidence="2 3" key="1">
    <citation type="submission" date="2019-03" db="EMBL/GenBank/DDBJ databases">
        <title>Draft genome sequences of novel Actinobacteria.</title>
        <authorList>
            <person name="Sahin N."/>
            <person name="Ay H."/>
            <person name="Saygin H."/>
        </authorList>
    </citation>
    <scope>NUCLEOTIDE SEQUENCE [LARGE SCALE GENOMIC DNA]</scope>
    <source>
        <strain evidence="2 3">DSM 41900</strain>
    </source>
</reference>
<organism evidence="2 3">
    <name type="scientific">Streptomyces hainanensis</name>
    <dbReference type="NCBI Taxonomy" id="402648"/>
    <lineage>
        <taxon>Bacteria</taxon>
        <taxon>Bacillati</taxon>
        <taxon>Actinomycetota</taxon>
        <taxon>Actinomycetes</taxon>
        <taxon>Kitasatosporales</taxon>
        <taxon>Streptomycetaceae</taxon>
        <taxon>Streptomyces</taxon>
    </lineage>
</organism>
<dbReference type="Pfam" id="PF13649">
    <property type="entry name" value="Methyltransf_25"/>
    <property type="match status" value="1"/>
</dbReference>
<dbReference type="PANTHER" id="PTHR42912">
    <property type="entry name" value="METHYLTRANSFERASE"/>
    <property type="match status" value="1"/>
</dbReference>
<dbReference type="InterPro" id="IPR050508">
    <property type="entry name" value="Methyltransf_Superfamily"/>
</dbReference>
<feature type="domain" description="Methyltransferase" evidence="1">
    <location>
        <begin position="54"/>
        <end position="144"/>
    </location>
</feature>
<dbReference type="RefSeq" id="WP_132819208.1">
    <property type="nucleotide sequence ID" value="NZ_SMKI01000190.1"/>
</dbReference>